<proteinExistence type="inferred from homology"/>
<evidence type="ECO:0000256" key="8">
    <source>
        <dbReference type="SAM" id="Phobius"/>
    </source>
</evidence>
<dbReference type="Pfam" id="PF03547">
    <property type="entry name" value="Mem_trans"/>
    <property type="match status" value="1"/>
</dbReference>
<dbReference type="InterPro" id="IPR038770">
    <property type="entry name" value="Na+/solute_symporter_sf"/>
</dbReference>
<dbReference type="InterPro" id="IPR004776">
    <property type="entry name" value="Mem_transp_PIN-like"/>
</dbReference>
<dbReference type="Proteomes" id="UP001050975">
    <property type="component" value="Unassembled WGS sequence"/>
</dbReference>
<evidence type="ECO:0000256" key="4">
    <source>
        <dbReference type="ARBA" id="ARBA00022475"/>
    </source>
</evidence>
<keyword evidence="5 8" id="KW-0812">Transmembrane</keyword>
<comment type="caution">
    <text evidence="9">The sequence shown here is derived from an EMBL/GenBank/DDBJ whole genome shotgun (WGS) entry which is preliminary data.</text>
</comment>
<keyword evidence="6 8" id="KW-1133">Transmembrane helix</keyword>
<protein>
    <submittedName>
        <fullName evidence="9">Auxin efflux carrier</fullName>
    </submittedName>
</protein>
<evidence type="ECO:0000256" key="7">
    <source>
        <dbReference type="ARBA" id="ARBA00023136"/>
    </source>
</evidence>
<evidence type="ECO:0000256" key="2">
    <source>
        <dbReference type="ARBA" id="ARBA00010145"/>
    </source>
</evidence>
<evidence type="ECO:0000313" key="10">
    <source>
        <dbReference type="Proteomes" id="UP001050975"/>
    </source>
</evidence>
<feature type="transmembrane region" description="Helical" evidence="8">
    <location>
        <begin position="237"/>
        <end position="257"/>
    </location>
</feature>
<keyword evidence="10" id="KW-1185">Reference proteome</keyword>
<dbReference type="GO" id="GO:0005886">
    <property type="term" value="C:plasma membrane"/>
    <property type="evidence" value="ECO:0007669"/>
    <property type="project" value="UniProtKB-SubCell"/>
</dbReference>
<keyword evidence="4" id="KW-1003">Cell membrane</keyword>
<keyword evidence="7 8" id="KW-0472">Membrane</keyword>
<feature type="transmembrane region" description="Helical" evidence="8">
    <location>
        <begin position="12"/>
        <end position="29"/>
    </location>
</feature>
<dbReference type="EMBL" id="BLAY01000139">
    <property type="protein sequence ID" value="GET41888.1"/>
    <property type="molecule type" value="Genomic_DNA"/>
</dbReference>
<reference evidence="9" key="1">
    <citation type="submission" date="2019-10" db="EMBL/GenBank/DDBJ databases">
        <title>Draft genome sequece of Microseira wollei NIES-4236.</title>
        <authorList>
            <person name="Yamaguchi H."/>
            <person name="Suzuki S."/>
            <person name="Kawachi M."/>
        </authorList>
    </citation>
    <scope>NUCLEOTIDE SEQUENCE</scope>
    <source>
        <strain evidence="9">NIES-4236</strain>
    </source>
</reference>
<evidence type="ECO:0000256" key="1">
    <source>
        <dbReference type="ARBA" id="ARBA00004651"/>
    </source>
</evidence>
<keyword evidence="3" id="KW-0813">Transport</keyword>
<comment type="subcellular location">
    <subcellularLocation>
        <location evidence="1">Cell membrane</location>
        <topology evidence="1">Multi-pass membrane protein</topology>
    </subcellularLocation>
</comment>
<evidence type="ECO:0000313" key="9">
    <source>
        <dbReference type="EMBL" id="GET41888.1"/>
    </source>
</evidence>
<name>A0AAV3XH03_9CYAN</name>
<dbReference type="PANTHER" id="PTHR36838">
    <property type="entry name" value="AUXIN EFFLUX CARRIER FAMILY PROTEIN"/>
    <property type="match status" value="1"/>
</dbReference>
<dbReference type="PANTHER" id="PTHR36838:SF1">
    <property type="entry name" value="SLR1864 PROTEIN"/>
    <property type="match status" value="1"/>
</dbReference>
<dbReference type="RefSeq" id="WP_226588593.1">
    <property type="nucleotide sequence ID" value="NZ_BLAY01000139.1"/>
</dbReference>
<feature type="transmembrane region" description="Helical" evidence="8">
    <location>
        <begin position="263"/>
        <end position="284"/>
    </location>
</feature>
<feature type="transmembrane region" description="Helical" evidence="8">
    <location>
        <begin position="296"/>
        <end position="316"/>
    </location>
</feature>
<feature type="transmembrane region" description="Helical" evidence="8">
    <location>
        <begin position="63"/>
        <end position="87"/>
    </location>
</feature>
<dbReference type="Gene3D" id="1.20.1530.20">
    <property type="match status" value="1"/>
</dbReference>
<dbReference type="AlphaFoldDB" id="A0AAV3XH03"/>
<feature type="transmembrane region" description="Helical" evidence="8">
    <location>
        <begin position="36"/>
        <end position="57"/>
    </location>
</feature>
<organism evidence="9 10">
    <name type="scientific">Microseira wollei NIES-4236</name>
    <dbReference type="NCBI Taxonomy" id="2530354"/>
    <lineage>
        <taxon>Bacteria</taxon>
        <taxon>Bacillati</taxon>
        <taxon>Cyanobacteriota</taxon>
        <taxon>Cyanophyceae</taxon>
        <taxon>Oscillatoriophycideae</taxon>
        <taxon>Aerosakkonematales</taxon>
        <taxon>Aerosakkonemataceae</taxon>
        <taxon>Microseira</taxon>
    </lineage>
</organism>
<feature type="transmembrane region" description="Helical" evidence="8">
    <location>
        <begin position="112"/>
        <end position="133"/>
    </location>
</feature>
<feature type="transmembrane region" description="Helical" evidence="8">
    <location>
        <begin position="139"/>
        <end position="162"/>
    </location>
</feature>
<evidence type="ECO:0000256" key="5">
    <source>
        <dbReference type="ARBA" id="ARBA00022692"/>
    </source>
</evidence>
<evidence type="ECO:0000256" key="6">
    <source>
        <dbReference type="ARBA" id="ARBA00022989"/>
    </source>
</evidence>
<accession>A0AAV3XH03</accession>
<gene>
    <name evidence="9" type="ORF">MiSe_67020</name>
</gene>
<evidence type="ECO:0000256" key="3">
    <source>
        <dbReference type="ARBA" id="ARBA00022448"/>
    </source>
</evidence>
<comment type="similarity">
    <text evidence="2">Belongs to the auxin efflux carrier (TC 2.A.69) family.</text>
</comment>
<feature type="transmembrane region" description="Helical" evidence="8">
    <location>
        <begin position="204"/>
        <end position="225"/>
    </location>
</feature>
<dbReference type="GO" id="GO:0055085">
    <property type="term" value="P:transmembrane transport"/>
    <property type="evidence" value="ECO:0007669"/>
    <property type="project" value="InterPro"/>
</dbReference>
<sequence>MSNLAIKLLQLYLPLVGGVVLGWLIGGVLPKDVPAALGKFLFWVGVPISIVAFVRHADLSGPIWIAPLVAWAAILLGAAIAHAFIALQVHRVRLTSPTAVPPLARKPTQGSFLLASMVGNTGYLGYPVILAILGQQYFAWALFYDLLGTMFGAYGLGVVMAARFGKNERNCAHLTRTMLTNPALWSFGLALASRDIPLPAPIEFSLQKAAWMAIALSLVLIGMRLSQLSSWRGLPHVWISLGIKMLLVPLILGYGLQFLGLSGAPRLVIVLQMAMPPAFATLILGETFHLDRDLTVAALAIGSIGFLLMLPIWLWLFGAANG</sequence>